<sequence>MESKEQIRQEIYSLHNESFGGYLSLDIVMRRLLLILNDINERTVEPQETIQEVQVDDFDNANQVKENLLNQITGMLTEKINMTKDNILKGSGKKNDDANRIVLKVAESLLKQIEGLKGDHKMEEDKMYVGDVEFADKYGEDIEETKESSDTLLAKERLHEMLDRMNNSSVRQMKQKHFNKDIVKCMSLLAESVSNLEKSGSTPRTKISKK</sequence>
<dbReference type="AlphaFoldDB" id="A0A8I1WGS3"/>
<comment type="caution">
    <text evidence="1">The sequence shown here is derived from an EMBL/GenBank/DDBJ whole genome shotgun (WGS) entry which is preliminary data.</text>
</comment>
<evidence type="ECO:0000313" key="1">
    <source>
        <dbReference type="EMBL" id="MBO3796826.1"/>
    </source>
</evidence>
<evidence type="ECO:0000313" key="2">
    <source>
        <dbReference type="Proteomes" id="UP000665181"/>
    </source>
</evidence>
<name>A0A8I1WGS3_BACIU</name>
<protein>
    <submittedName>
        <fullName evidence="1">Uncharacterized protein</fullName>
    </submittedName>
</protein>
<proteinExistence type="predicted"/>
<reference evidence="1" key="1">
    <citation type="submission" date="2021-03" db="EMBL/GenBank/DDBJ databases">
        <title>Isolation of Bacillus subtilis from fermented food sample.</title>
        <authorList>
            <person name="Lakshmanan V."/>
            <person name="Athira K."/>
            <person name="Rajagopal K."/>
        </authorList>
    </citation>
    <scope>NUCLEOTIDE SEQUENCE</scope>
    <source>
        <strain evidence="1">S1</strain>
    </source>
</reference>
<dbReference type="Proteomes" id="UP000665181">
    <property type="component" value="Unassembled WGS sequence"/>
</dbReference>
<accession>A0A8I1WGS3</accession>
<dbReference type="RefSeq" id="WP_208556891.1">
    <property type="nucleotide sequence ID" value="NZ_JAGFPW010000034.1"/>
</dbReference>
<organism evidence="1 2">
    <name type="scientific">Bacillus subtilis</name>
    <dbReference type="NCBI Taxonomy" id="1423"/>
    <lineage>
        <taxon>Bacteria</taxon>
        <taxon>Bacillati</taxon>
        <taxon>Bacillota</taxon>
        <taxon>Bacilli</taxon>
        <taxon>Bacillales</taxon>
        <taxon>Bacillaceae</taxon>
        <taxon>Bacillus</taxon>
    </lineage>
</organism>
<gene>
    <name evidence="1" type="ORF">J5227_21555</name>
</gene>
<dbReference type="EMBL" id="JAGFPW010000034">
    <property type="protein sequence ID" value="MBO3796826.1"/>
    <property type="molecule type" value="Genomic_DNA"/>
</dbReference>